<evidence type="ECO:0000313" key="4">
    <source>
        <dbReference type="EMBL" id="RTS35114.1"/>
    </source>
</evidence>
<evidence type="ECO:0000256" key="1">
    <source>
        <dbReference type="SAM" id="MobiDB-lite"/>
    </source>
</evidence>
<dbReference type="EMBL" id="RXTL01000135">
    <property type="protein sequence ID" value="RTS35114.1"/>
    <property type="molecule type" value="Genomic_DNA"/>
</dbReference>
<dbReference type="InterPro" id="IPR048303">
    <property type="entry name" value="Tla3_C"/>
</dbReference>
<dbReference type="Proteomes" id="UP000276985">
    <property type="component" value="Unassembled WGS sequence"/>
</dbReference>
<evidence type="ECO:0000259" key="3">
    <source>
        <dbReference type="Pfam" id="PF20995"/>
    </source>
</evidence>
<evidence type="ECO:0000313" key="5">
    <source>
        <dbReference type="Proteomes" id="UP000276985"/>
    </source>
</evidence>
<reference evidence="4 5" key="1">
    <citation type="submission" date="2018-12" db="EMBL/GenBank/DDBJ databases">
        <title>Pseudomonas aeruginosa Diversity Panel.</title>
        <authorList>
            <person name="Snesrud E."/>
            <person name="Mcgann P."/>
        </authorList>
    </citation>
    <scope>NUCLEOTIDE SEQUENCE [LARGE SCALE GENOMIC DNA]</scope>
    <source>
        <strain evidence="4 5">MRSN6241</strain>
    </source>
</reference>
<feature type="non-terminal residue" evidence="4">
    <location>
        <position position="1"/>
    </location>
</feature>
<gene>
    <name evidence="4" type="ORF">DY940_34855</name>
</gene>
<name>A0ABD7JSX9_PSEAI</name>
<sequence>DLLDSRESYDLTQRLGDTGAASPFVGIALATMASYLNGDSSMVMPLRRKDQATLIGISSPTPGKKPAHDPFGV</sequence>
<protein>
    <submittedName>
        <fullName evidence="4">DUF2875 domain-containing protein</fullName>
    </submittedName>
</protein>
<feature type="transmembrane region" description="Helical" evidence="2">
    <location>
        <begin position="20"/>
        <end position="38"/>
    </location>
</feature>
<keyword evidence="2" id="KW-1133">Transmembrane helix</keyword>
<keyword evidence="2" id="KW-0812">Transmembrane</keyword>
<keyword evidence="2" id="KW-0472">Membrane</keyword>
<accession>A0ABD7JSX9</accession>
<proteinExistence type="predicted"/>
<evidence type="ECO:0000256" key="2">
    <source>
        <dbReference type="SAM" id="Phobius"/>
    </source>
</evidence>
<dbReference type="AlphaFoldDB" id="A0ABD7JSX9"/>
<comment type="caution">
    <text evidence="4">The sequence shown here is derived from an EMBL/GenBank/DDBJ whole genome shotgun (WGS) entry which is preliminary data.</text>
</comment>
<feature type="non-terminal residue" evidence="4">
    <location>
        <position position="73"/>
    </location>
</feature>
<feature type="region of interest" description="Disordered" evidence="1">
    <location>
        <begin position="53"/>
        <end position="73"/>
    </location>
</feature>
<organism evidence="4 5">
    <name type="scientific">Pseudomonas aeruginosa</name>
    <dbReference type="NCBI Taxonomy" id="287"/>
    <lineage>
        <taxon>Bacteria</taxon>
        <taxon>Pseudomonadati</taxon>
        <taxon>Pseudomonadota</taxon>
        <taxon>Gammaproteobacteria</taxon>
        <taxon>Pseudomonadales</taxon>
        <taxon>Pseudomonadaceae</taxon>
        <taxon>Pseudomonas</taxon>
    </lineage>
</organism>
<feature type="domain" description="Type VI lipase adapter protein Tla3 C-terminal" evidence="3">
    <location>
        <begin position="1"/>
        <end position="59"/>
    </location>
</feature>
<dbReference type="Pfam" id="PF20995">
    <property type="entry name" value="Tla3_C"/>
    <property type="match status" value="1"/>
</dbReference>